<comment type="catalytic activity">
    <reaction evidence="5">
        <text>a tetracycline + NADPH + O2 + H(+) = an 11a-hydroxytetracycline + NADP(+) + H2O</text>
        <dbReference type="Rhea" id="RHEA:61444"/>
        <dbReference type="ChEBI" id="CHEBI:15377"/>
        <dbReference type="ChEBI" id="CHEBI:15378"/>
        <dbReference type="ChEBI" id="CHEBI:15379"/>
        <dbReference type="ChEBI" id="CHEBI:57783"/>
        <dbReference type="ChEBI" id="CHEBI:58349"/>
        <dbReference type="ChEBI" id="CHEBI:144644"/>
        <dbReference type="ChEBI" id="CHEBI:144645"/>
    </reaction>
</comment>
<evidence type="ECO:0000256" key="3">
    <source>
        <dbReference type="ARBA" id="ARBA00023002"/>
    </source>
</evidence>
<gene>
    <name evidence="7" type="primary">tetX2_2</name>
    <name evidence="7" type="ORF">DYBT9275_02920</name>
</gene>
<comment type="similarity">
    <text evidence="5">Belongs to the aromatic-ring hydroxylase family. TetX subfamily.</text>
</comment>
<dbReference type="Pfam" id="PF01494">
    <property type="entry name" value="FAD_binding_3"/>
    <property type="match status" value="2"/>
</dbReference>
<comment type="caution">
    <text evidence="7">The sequence shown here is derived from an EMBL/GenBank/DDBJ whole genome shotgun (WGS) entry which is preliminary data.</text>
</comment>
<dbReference type="PANTHER" id="PTHR46972">
    <property type="entry name" value="MONOOXYGENASE ASQM-RELATED"/>
    <property type="match status" value="1"/>
</dbReference>
<keyword evidence="2 5" id="KW-0274">FAD</keyword>
<dbReference type="EC" id="1.14.13.-" evidence="5"/>
<feature type="domain" description="FAD-binding" evidence="6">
    <location>
        <begin position="306"/>
        <end position="339"/>
    </location>
</feature>
<evidence type="ECO:0000259" key="6">
    <source>
        <dbReference type="Pfam" id="PF01494"/>
    </source>
</evidence>
<dbReference type="InterPro" id="IPR043683">
    <property type="entry name" value="TetX_monooxygenase"/>
</dbReference>
<feature type="binding site" evidence="5">
    <location>
        <position position="43"/>
    </location>
    <ligand>
        <name>NADPH</name>
        <dbReference type="ChEBI" id="CHEBI:57783"/>
    </ligand>
</feature>
<dbReference type="Gene3D" id="3.50.50.60">
    <property type="entry name" value="FAD/NAD(P)-binding domain"/>
    <property type="match status" value="1"/>
</dbReference>
<feature type="binding site" evidence="5">
    <location>
        <position position="311"/>
    </location>
    <ligand>
        <name>FAD</name>
        <dbReference type="ChEBI" id="CHEBI:57692"/>
    </ligand>
</feature>
<dbReference type="RefSeq" id="WP_215239479.1">
    <property type="nucleotide sequence ID" value="NZ_CAJRAF010000002.1"/>
</dbReference>
<evidence type="ECO:0000313" key="8">
    <source>
        <dbReference type="Proteomes" id="UP000680038"/>
    </source>
</evidence>
<feature type="binding site" evidence="5">
    <location>
        <position position="113"/>
    </location>
    <ligand>
        <name>FAD</name>
        <dbReference type="ChEBI" id="CHEBI:57692"/>
    </ligand>
</feature>
<proteinExistence type="inferred from homology"/>
<dbReference type="Proteomes" id="UP000680038">
    <property type="component" value="Unassembled WGS sequence"/>
</dbReference>
<comment type="cofactor">
    <cofactor evidence="5">
        <name>FAD</name>
        <dbReference type="ChEBI" id="CHEBI:57692"/>
    </cofactor>
</comment>
<dbReference type="HAMAP" id="MF_00845">
    <property type="entry name" value="TetX_monooxygenase"/>
    <property type="match status" value="1"/>
</dbReference>
<evidence type="ECO:0000313" key="7">
    <source>
        <dbReference type="EMBL" id="CAG5002570.1"/>
    </source>
</evidence>
<keyword evidence="1 5" id="KW-0285">Flavoprotein</keyword>
<keyword evidence="8" id="KW-1185">Reference proteome</keyword>
<dbReference type="GO" id="GO:0071949">
    <property type="term" value="F:FAD binding"/>
    <property type="evidence" value="ECO:0007669"/>
    <property type="project" value="InterPro"/>
</dbReference>
<feature type="binding site" evidence="5">
    <location>
        <position position="50"/>
    </location>
    <ligand>
        <name>FAD</name>
        <dbReference type="ChEBI" id="CHEBI:57692"/>
    </ligand>
</feature>
<comment type="domain">
    <text evidence="5">Consists of an N-terminal FAD-binding domain with a Rossman fold and a C-terminal substrate-binding domain.</text>
</comment>
<comment type="subcellular location">
    <subcellularLocation>
        <location evidence="5">Cytoplasm</location>
    </subcellularLocation>
</comment>
<evidence type="ECO:0000256" key="4">
    <source>
        <dbReference type="ARBA" id="ARBA00023033"/>
    </source>
</evidence>
<dbReference type="InterPro" id="IPR002938">
    <property type="entry name" value="FAD-bd"/>
</dbReference>
<keyword evidence="5" id="KW-0963">Cytoplasm</keyword>
<keyword evidence="4 5" id="KW-0503">Monooxygenase</keyword>
<comment type="subunit">
    <text evidence="5">Monomer.</text>
</comment>
<keyword evidence="5" id="KW-0521">NADP</keyword>
<name>A0A916JCH4_9BACT</name>
<evidence type="ECO:0000256" key="2">
    <source>
        <dbReference type="ARBA" id="ARBA00022827"/>
    </source>
</evidence>
<keyword evidence="5" id="KW-0547">Nucleotide-binding</keyword>
<sequence length="399" mass="44221">MLLQNKKIAIVGGGPGGLTLARLLQQKGADVKVYERDESQEVRAQGATLDLHFESGLRALEEAGLIDAFKANYRPDADRLRVVDENAKIFLDEHHEDSTSSFGDEWFRPEIDRGPLRNILLDSLLPGTVVWDSHIVAIEQRSAEEAEHSWEIIFQNGNTAAADILIGADGAKSKIRPFVTPIKPFYSGVTVLEGNIPDAEKNAPKIYGLLKGGKIMALGDSKTISVSAKGDGSMDFYTGWNVDANWVTGSGIDFKNGKQVLEWFKKEYASWDDIWLELFEVEGTVFTPRPQYCMPLDQQWEAKPDITLIGDAAHWMPPYAGEGVNMAMLDAVELSESLTSGKFTDVQSAIAHYEKQMFARFAEIGRDTLNNTEFMHSPEGLQKLLAMFNGQPNERPVPG</sequence>
<dbReference type="EMBL" id="CAJRAF010000002">
    <property type="protein sequence ID" value="CAG5002570.1"/>
    <property type="molecule type" value="Genomic_DNA"/>
</dbReference>
<accession>A0A916JCH4</accession>
<dbReference type="PRINTS" id="PR00420">
    <property type="entry name" value="RNGMNOXGNASE"/>
</dbReference>
<dbReference type="SUPFAM" id="SSF51905">
    <property type="entry name" value="FAD/NAD(P)-binding domain"/>
    <property type="match status" value="1"/>
</dbReference>
<dbReference type="InterPro" id="IPR036188">
    <property type="entry name" value="FAD/NAD-bd_sf"/>
</dbReference>
<comment type="function">
    <text evidence="5">An FAD-requiring monooxygenase active on some tetracycline antibiotic derivatives, which leads to their inactivation. Hydroxylates carbon 11a of tetracycline and some analogs.</text>
</comment>
<organism evidence="7 8">
    <name type="scientific">Dyadobacter helix</name>
    <dbReference type="NCBI Taxonomy" id="2822344"/>
    <lineage>
        <taxon>Bacteria</taxon>
        <taxon>Pseudomonadati</taxon>
        <taxon>Bacteroidota</taxon>
        <taxon>Cytophagia</taxon>
        <taxon>Cytophagales</taxon>
        <taxon>Spirosomataceae</taxon>
        <taxon>Dyadobacter</taxon>
    </lineage>
</organism>
<reference evidence="7" key="1">
    <citation type="submission" date="2021-04" db="EMBL/GenBank/DDBJ databases">
        <authorList>
            <person name="Rodrigo-Torres L."/>
            <person name="Arahal R. D."/>
            <person name="Lucena T."/>
        </authorList>
    </citation>
    <scope>NUCLEOTIDE SEQUENCE</scope>
    <source>
        <strain evidence="7">CECT 9275</strain>
    </source>
</reference>
<dbReference type="PANTHER" id="PTHR46972:SF1">
    <property type="entry name" value="FAD DEPENDENT OXIDOREDUCTASE DOMAIN-CONTAINING PROTEIN"/>
    <property type="match status" value="1"/>
</dbReference>
<evidence type="ECO:0000256" key="5">
    <source>
        <dbReference type="HAMAP-Rule" id="MF_00845"/>
    </source>
</evidence>
<feature type="domain" description="FAD-binding" evidence="6">
    <location>
        <begin position="7"/>
        <end position="177"/>
    </location>
</feature>
<dbReference type="GO" id="GO:0046677">
    <property type="term" value="P:response to antibiotic"/>
    <property type="evidence" value="ECO:0007669"/>
    <property type="project" value="InterPro"/>
</dbReference>
<dbReference type="GO" id="GO:0005737">
    <property type="term" value="C:cytoplasm"/>
    <property type="evidence" value="ECO:0007669"/>
    <property type="project" value="UniProtKB-SubCell"/>
</dbReference>
<dbReference type="GO" id="GO:0004497">
    <property type="term" value="F:monooxygenase activity"/>
    <property type="evidence" value="ECO:0007669"/>
    <property type="project" value="UniProtKB-UniRule"/>
</dbReference>
<protein>
    <recommendedName>
        <fullName evidence="5">Flavin-dependent monooxygenase</fullName>
    </recommendedName>
    <alternativeName>
        <fullName evidence="5">TetX monooxygenase</fullName>
        <shortName evidence="5">TetX</shortName>
        <ecNumber evidence="5">1.14.13.-</ecNumber>
    </alternativeName>
</protein>
<keyword evidence="3 5" id="KW-0560">Oxidoreductase</keyword>
<dbReference type="AlphaFoldDB" id="A0A916JCH4"/>
<evidence type="ECO:0000256" key="1">
    <source>
        <dbReference type="ARBA" id="ARBA00022630"/>
    </source>
</evidence>